<feature type="compositionally biased region" description="Basic and acidic residues" evidence="1">
    <location>
        <begin position="26"/>
        <end position="39"/>
    </location>
</feature>
<proteinExistence type="predicted"/>
<feature type="region of interest" description="Disordered" evidence="1">
    <location>
        <begin position="1"/>
        <end position="43"/>
    </location>
</feature>
<reference evidence="2" key="1">
    <citation type="submission" date="2011-10" db="EMBL/GenBank/DDBJ databases">
        <title>The Genome Sequence of Fusarium oxysporum HDV247.</title>
        <authorList>
            <consortium name="The Broad Institute Genome Sequencing Platform"/>
            <person name="Ma L.-J."/>
            <person name="Gale L.R."/>
            <person name="Schwartz D.C."/>
            <person name="Zhou S."/>
            <person name="Corby-Kistler H."/>
            <person name="Young S.K."/>
            <person name="Zeng Q."/>
            <person name="Gargeya S."/>
            <person name="Fitzgerald M."/>
            <person name="Haas B."/>
            <person name="Abouelleil A."/>
            <person name="Alvarado L."/>
            <person name="Arachchi H.M."/>
            <person name="Berlin A."/>
            <person name="Brown A."/>
            <person name="Chapman S.B."/>
            <person name="Chen Z."/>
            <person name="Dunbar C."/>
            <person name="Freedman E."/>
            <person name="Gearin G."/>
            <person name="Goldberg J."/>
            <person name="Griggs A."/>
            <person name="Gujja S."/>
            <person name="Heiman D."/>
            <person name="Howarth C."/>
            <person name="Larson L."/>
            <person name="Lui A."/>
            <person name="MacDonald P.J.P."/>
            <person name="Montmayeur A."/>
            <person name="Murphy C."/>
            <person name="Neiman D."/>
            <person name="Pearson M."/>
            <person name="Priest M."/>
            <person name="Roberts A."/>
            <person name="Saif S."/>
            <person name="Shea T."/>
            <person name="Shenoy N."/>
            <person name="Sisk P."/>
            <person name="Stolte C."/>
            <person name="Sykes S."/>
            <person name="Wortman J."/>
            <person name="Nusbaum C."/>
            <person name="Birren B."/>
        </authorList>
    </citation>
    <scope>NUCLEOTIDE SEQUENCE [LARGE SCALE GENOMIC DNA]</scope>
    <source>
        <strain evidence="2">HDV247</strain>
    </source>
</reference>
<evidence type="ECO:0000256" key="1">
    <source>
        <dbReference type="SAM" id="MobiDB-lite"/>
    </source>
</evidence>
<dbReference type="AlphaFoldDB" id="W9PS54"/>
<gene>
    <name evidence="2" type="ORF">FOVG_07771</name>
</gene>
<organism evidence="2">
    <name type="scientific">Fusarium oxysporum f. sp. pisi HDV247</name>
    <dbReference type="NCBI Taxonomy" id="1080344"/>
    <lineage>
        <taxon>Eukaryota</taxon>
        <taxon>Fungi</taxon>
        <taxon>Dikarya</taxon>
        <taxon>Ascomycota</taxon>
        <taxon>Pezizomycotina</taxon>
        <taxon>Sordariomycetes</taxon>
        <taxon>Hypocreomycetidae</taxon>
        <taxon>Hypocreales</taxon>
        <taxon>Nectriaceae</taxon>
        <taxon>Fusarium</taxon>
        <taxon>Fusarium oxysporum species complex</taxon>
    </lineage>
</organism>
<dbReference type="HOGENOM" id="CLU_767353_0_0_1"/>
<dbReference type="EMBL" id="JH650972">
    <property type="protein sequence ID" value="EXA42580.1"/>
    <property type="molecule type" value="Genomic_DNA"/>
</dbReference>
<dbReference type="OrthoDB" id="5038024at2759"/>
<dbReference type="Proteomes" id="UP000030751">
    <property type="component" value="Unassembled WGS sequence"/>
</dbReference>
<feature type="region of interest" description="Disordered" evidence="1">
    <location>
        <begin position="74"/>
        <end position="101"/>
    </location>
</feature>
<accession>W9PS54</accession>
<sequence>MAVHSLPQPSRSTDMDSLYEDVFESYGRESESEPERFEETLDSSCTPVKRQCAKCRKLGRRCFRYRLKLALGEESEEPTKSALELAVASQASPRNDESEDTILEPIPKPVEIIRSQKNVQNGETPSAIPWWSNSKSQLHDYPQTPPKYRTASFHTSSHETHFYDGATTRNTRHYESNISSSGISTQSRVNDVNPKPTCYLHNHPCSQWKALAPEPASYHRSDAEIEVVKINRSWHLVSTKCHVKRNENGGVTHSHEHRHWAEPFKELPHCKGCRSLEEKTSNIPEHVKFYNATITFIERFPWRGYTHAVWVALAETPPSMPGSVTRSTIQYKVSCTVYRDQLYGPGRLVNSVWKPDEPVIPLESFCSSIYDFGRSAVHWVQERITGVKHSDEID</sequence>
<protein>
    <submittedName>
        <fullName evidence="2">Uncharacterized protein</fullName>
    </submittedName>
</protein>
<evidence type="ECO:0000313" key="2">
    <source>
        <dbReference type="EMBL" id="EXA42580.1"/>
    </source>
</evidence>
<reference evidence="2" key="2">
    <citation type="submission" date="2012-05" db="EMBL/GenBank/DDBJ databases">
        <title>Annotation of the Genome Sequence of Fusarium oxysporum HDV247.</title>
        <authorList>
            <consortium name="The Broad Institute Genomics Platform"/>
            <person name="Ma L.-J."/>
            <person name="Corby-Kistler H."/>
            <person name="Broz K."/>
            <person name="Gale L.R."/>
            <person name="Jonkers W."/>
            <person name="O'Donnell K."/>
            <person name="Ploetz R."/>
            <person name="Steinberg C."/>
            <person name="Schwartz D.C."/>
            <person name="VanEtten H."/>
            <person name="Zhou S."/>
            <person name="Young S.K."/>
            <person name="Zeng Q."/>
            <person name="Gargeya S."/>
            <person name="Fitzgerald M."/>
            <person name="Abouelleil A."/>
            <person name="Alvarado L."/>
            <person name="Chapman S.B."/>
            <person name="Gainer-Dewar J."/>
            <person name="Goldberg J."/>
            <person name="Griggs A."/>
            <person name="Gujja S."/>
            <person name="Hansen M."/>
            <person name="Howarth C."/>
            <person name="Imamovic A."/>
            <person name="Ireland A."/>
            <person name="Larimer J."/>
            <person name="McCowan C."/>
            <person name="Murphy C."/>
            <person name="Pearson M."/>
            <person name="Poon T.W."/>
            <person name="Priest M."/>
            <person name="Roberts A."/>
            <person name="Saif S."/>
            <person name="Shea T."/>
            <person name="Sykes S."/>
            <person name="Wortman J."/>
            <person name="Nusbaum C."/>
            <person name="Birren B."/>
        </authorList>
    </citation>
    <scope>NUCLEOTIDE SEQUENCE</scope>
    <source>
        <strain evidence="2">HDV247</strain>
    </source>
</reference>
<name>W9PS54_FUSOX</name>